<proteinExistence type="predicted"/>
<evidence type="ECO:0000256" key="1">
    <source>
        <dbReference type="ARBA" id="ARBA00022737"/>
    </source>
</evidence>
<gene>
    <name evidence="3" type="ordered locus">MTR_4g130560</name>
</gene>
<dbReference type="InterPro" id="IPR046960">
    <property type="entry name" value="PPR_At4g14850-like_plant"/>
</dbReference>
<dbReference type="Gene3D" id="1.25.40.10">
    <property type="entry name" value="Tetratricopeptide repeat domain"/>
    <property type="match status" value="2"/>
</dbReference>
<dbReference type="HOGENOM" id="CLU_1350694_0_0_1"/>
<name>G7JFK3_MEDTR</name>
<evidence type="ECO:0000256" key="2">
    <source>
        <dbReference type="PROSITE-ProRule" id="PRU00708"/>
    </source>
</evidence>
<dbReference type="AlphaFoldDB" id="G7JFK3"/>
<evidence type="ECO:0000313" key="5">
    <source>
        <dbReference type="Proteomes" id="UP000002051"/>
    </source>
</evidence>
<reference evidence="4" key="3">
    <citation type="submission" date="2015-04" db="UniProtKB">
        <authorList>
            <consortium name="EnsemblPlants"/>
        </authorList>
    </citation>
    <scope>IDENTIFICATION</scope>
    <source>
        <strain evidence="4">cv. Jemalong A17</strain>
    </source>
</reference>
<dbReference type="PaxDb" id="3880-AES92486"/>
<dbReference type="EnsemblPlants" id="AES92486">
    <property type="protein sequence ID" value="AES92486"/>
    <property type="gene ID" value="MTR_4g130560"/>
</dbReference>
<dbReference type="EMBL" id="CM001220">
    <property type="protein sequence ID" value="AES92486.1"/>
    <property type="molecule type" value="Genomic_DNA"/>
</dbReference>
<dbReference type="GO" id="GO:0003723">
    <property type="term" value="F:RNA binding"/>
    <property type="evidence" value="ECO:0007669"/>
    <property type="project" value="InterPro"/>
</dbReference>
<keyword evidence="1" id="KW-0677">Repeat</keyword>
<dbReference type="STRING" id="3880.G7JFK3"/>
<organism evidence="3 5">
    <name type="scientific">Medicago truncatula</name>
    <name type="common">Barrel medic</name>
    <name type="synonym">Medicago tribuloides</name>
    <dbReference type="NCBI Taxonomy" id="3880"/>
    <lineage>
        <taxon>Eukaryota</taxon>
        <taxon>Viridiplantae</taxon>
        <taxon>Streptophyta</taxon>
        <taxon>Embryophyta</taxon>
        <taxon>Tracheophyta</taxon>
        <taxon>Spermatophyta</taxon>
        <taxon>Magnoliopsida</taxon>
        <taxon>eudicotyledons</taxon>
        <taxon>Gunneridae</taxon>
        <taxon>Pentapetalae</taxon>
        <taxon>rosids</taxon>
        <taxon>fabids</taxon>
        <taxon>Fabales</taxon>
        <taxon>Fabaceae</taxon>
        <taxon>Papilionoideae</taxon>
        <taxon>50 kb inversion clade</taxon>
        <taxon>NPAAA clade</taxon>
        <taxon>Hologalegina</taxon>
        <taxon>IRL clade</taxon>
        <taxon>Trifolieae</taxon>
        <taxon>Medicago</taxon>
    </lineage>
</organism>
<dbReference type="InterPro" id="IPR002885">
    <property type="entry name" value="PPR_rpt"/>
</dbReference>
<dbReference type="Proteomes" id="UP000002051">
    <property type="component" value="Chromosome 4"/>
</dbReference>
<dbReference type="PANTHER" id="PTHR47926">
    <property type="entry name" value="PENTATRICOPEPTIDE REPEAT-CONTAINING PROTEIN"/>
    <property type="match status" value="1"/>
</dbReference>
<reference evidence="3 5" key="2">
    <citation type="journal article" date="2014" name="BMC Genomics">
        <title>An improved genome release (version Mt4.0) for the model legume Medicago truncatula.</title>
        <authorList>
            <person name="Tang H."/>
            <person name="Krishnakumar V."/>
            <person name="Bidwell S."/>
            <person name="Rosen B."/>
            <person name="Chan A."/>
            <person name="Zhou S."/>
            <person name="Gentzbittel L."/>
            <person name="Childs K.L."/>
            <person name="Yandell M."/>
            <person name="Gundlach H."/>
            <person name="Mayer K.F."/>
            <person name="Schwartz D.C."/>
            <person name="Town C.D."/>
        </authorList>
    </citation>
    <scope>GENOME REANNOTATION</scope>
    <source>
        <strain evidence="4 5">cv. Jemalong A17</strain>
    </source>
</reference>
<dbReference type="Pfam" id="PF01535">
    <property type="entry name" value="PPR"/>
    <property type="match status" value="1"/>
</dbReference>
<accession>G7JFK3</accession>
<dbReference type="PROSITE" id="PS51375">
    <property type="entry name" value="PPR"/>
    <property type="match status" value="1"/>
</dbReference>
<keyword evidence="5" id="KW-1185">Reference proteome</keyword>
<feature type="repeat" description="PPR" evidence="2">
    <location>
        <begin position="168"/>
        <end position="202"/>
    </location>
</feature>
<dbReference type="GO" id="GO:0009451">
    <property type="term" value="P:RNA modification"/>
    <property type="evidence" value="ECO:0007669"/>
    <property type="project" value="InterPro"/>
</dbReference>
<reference evidence="3 5" key="1">
    <citation type="journal article" date="2011" name="Nature">
        <title>The Medicago genome provides insight into the evolution of rhizobial symbioses.</title>
        <authorList>
            <person name="Young N.D."/>
            <person name="Debelle F."/>
            <person name="Oldroyd G.E."/>
            <person name="Geurts R."/>
            <person name="Cannon S.B."/>
            <person name="Udvardi M.K."/>
            <person name="Benedito V.A."/>
            <person name="Mayer K.F."/>
            <person name="Gouzy J."/>
            <person name="Schoof H."/>
            <person name="Van de Peer Y."/>
            <person name="Proost S."/>
            <person name="Cook D.R."/>
            <person name="Meyers B.C."/>
            <person name="Spannagl M."/>
            <person name="Cheung F."/>
            <person name="De Mita S."/>
            <person name="Krishnakumar V."/>
            <person name="Gundlach H."/>
            <person name="Zhou S."/>
            <person name="Mudge J."/>
            <person name="Bharti A.K."/>
            <person name="Murray J.D."/>
            <person name="Naoumkina M.A."/>
            <person name="Rosen B."/>
            <person name="Silverstein K.A."/>
            <person name="Tang H."/>
            <person name="Rombauts S."/>
            <person name="Zhao P.X."/>
            <person name="Zhou P."/>
            <person name="Barbe V."/>
            <person name="Bardou P."/>
            <person name="Bechner M."/>
            <person name="Bellec A."/>
            <person name="Berger A."/>
            <person name="Berges H."/>
            <person name="Bidwell S."/>
            <person name="Bisseling T."/>
            <person name="Choisne N."/>
            <person name="Couloux A."/>
            <person name="Denny R."/>
            <person name="Deshpande S."/>
            <person name="Dai X."/>
            <person name="Doyle J.J."/>
            <person name="Dudez A.M."/>
            <person name="Farmer A.D."/>
            <person name="Fouteau S."/>
            <person name="Franken C."/>
            <person name="Gibelin C."/>
            <person name="Gish J."/>
            <person name="Goldstein S."/>
            <person name="Gonzalez A.J."/>
            <person name="Green P.J."/>
            <person name="Hallab A."/>
            <person name="Hartog M."/>
            <person name="Hua A."/>
            <person name="Humphray S.J."/>
            <person name="Jeong D.H."/>
            <person name="Jing Y."/>
            <person name="Jocker A."/>
            <person name="Kenton S.M."/>
            <person name="Kim D.J."/>
            <person name="Klee K."/>
            <person name="Lai H."/>
            <person name="Lang C."/>
            <person name="Lin S."/>
            <person name="Macmil S.L."/>
            <person name="Magdelenat G."/>
            <person name="Matthews L."/>
            <person name="McCorrison J."/>
            <person name="Monaghan E.L."/>
            <person name="Mun J.H."/>
            <person name="Najar F.Z."/>
            <person name="Nicholson C."/>
            <person name="Noirot C."/>
            <person name="O'Bleness M."/>
            <person name="Paule C.R."/>
            <person name="Poulain J."/>
            <person name="Prion F."/>
            <person name="Qin B."/>
            <person name="Qu C."/>
            <person name="Retzel E.F."/>
            <person name="Riddle C."/>
            <person name="Sallet E."/>
            <person name="Samain S."/>
            <person name="Samson N."/>
            <person name="Sanders I."/>
            <person name="Saurat O."/>
            <person name="Scarpelli C."/>
            <person name="Schiex T."/>
            <person name="Segurens B."/>
            <person name="Severin A.J."/>
            <person name="Sherrier D.J."/>
            <person name="Shi R."/>
            <person name="Sims S."/>
            <person name="Singer S.R."/>
            <person name="Sinharoy S."/>
            <person name="Sterck L."/>
            <person name="Viollet A."/>
            <person name="Wang B.B."/>
            <person name="Wang K."/>
            <person name="Wang M."/>
            <person name="Wang X."/>
            <person name="Warfsmann J."/>
            <person name="Weissenbach J."/>
            <person name="White D.D."/>
            <person name="White J.D."/>
            <person name="Wiley G.B."/>
            <person name="Wincker P."/>
            <person name="Xing Y."/>
            <person name="Yang L."/>
            <person name="Yao Z."/>
            <person name="Ying F."/>
            <person name="Zhai J."/>
            <person name="Zhou L."/>
            <person name="Zuber A."/>
            <person name="Denarie J."/>
            <person name="Dixon R.A."/>
            <person name="May G.D."/>
            <person name="Schwartz D.C."/>
            <person name="Rogers J."/>
            <person name="Quetier F."/>
            <person name="Town C.D."/>
            <person name="Roe B.A."/>
        </authorList>
    </citation>
    <scope>NUCLEOTIDE SEQUENCE [LARGE SCALE GENOMIC DNA]</scope>
    <source>
        <strain evidence="3">A17</strain>
        <strain evidence="4 5">cv. Jemalong A17</strain>
    </source>
</reference>
<dbReference type="PANTHER" id="PTHR47926:SF382">
    <property type="entry name" value="PENTACOTRIPEPTIDE-REPEAT REGION OF PRORP DOMAIN-CONTAINING PROTEIN"/>
    <property type="match status" value="1"/>
</dbReference>
<evidence type="ECO:0000313" key="3">
    <source>
        <dbReference type="EMBL" id="AES92486.1"/>
    </source>
</evidence>
<protein>
    <submittedName>
        <fullName evidence="3">Organelle transcript processing protein, putative</fullName>
    </submittedName>
</protein>
<dbReference type="NCBIfam" id="TIGR00756">
    <property type="entry name" value="PPR"/>
    <property type="match status" value="1"/>
</dbReference>
<dbReference type="InterPro" id="IPR011990">
    <property type="entry name" value="TPR-like_helical_dom_sf"/>
</dbReference>
<evidence type="ECO:0000313" key="4">
    <source>
        <dbReference type="EnsemblPlants" id="AES92486"/>
    </source>
</evidence>
<dbReference type="eggNOG" id="KOG4197">
    <property type="taxonomic scope" value="Eukaryota"/>
</dbReference>
<sequence>MLIKIQLGFFKDKHIFDSLFPFYIKHHTNCAFKLVVKEIICFCKERQIRSARTVFDKLPVNDIDVWRCMIERCIGAGRNDEIMYPFHSMLDNKFVPNLNIAKLYMKTCKTISLIPFKPQVMHAFLIFIQVSNGELTLQDNNILLDYYMKTCFHDYDALKFFKTINGKDVVTWNTLLHGMVGDGRFEICLVIFHNMIEQKHTPK</sequence>